<evidence type="ECO:0000313" key="5">
    <source>
        <dbReference type="RefSeq" id="XP_040957872.1"/>
    </source>
</evidence>
<dbReference type="Proteomes" id="UP000818029">
    <property type="component" value="Chromosome D10"/>
</dbReference>
<dbReference type="SUPFAM" id="SSF56672">
    <property type="entry name" value="DNA/RNA polymerases"/>
    <property type="match status" value="1"/>
</dbReference>
<dbReference type="InterPro" id="IPR043502">
    <property type="entry name" value="DNA/RNA_pol_sf"/>
</dbReference>
<organism evidence="4 5">
    <name type="scientific">Gossypium hirsutum</name>
    <name type="common">Upland cotton</name>
    <name type="synonym">Gossypium mexicanum</name>
    <dbReference type="NCBI Taxonomy" id="3635"/>
    <lineage>
        <taxon>Eukaryota</taxon>
        <taxon>Viridiplantae</taxon>
        <taxon>Streptophyta</taxon>
        <taxon>Embryophyta</taxon>
        <taxon>Tracheophyta</taxon>
        <taxon>Spermatophyta</taxon>
        <taxon>Magnoliopsida</taxon>
        <taxon>eudicotyledons</taxon>
        <taxon>Gunneridae</taxon>
        <taxon>Pentapetalae</taxon>
        <taxon>rosids</taxon>
        <taxon>malvids</taxon>
        <taxon>Malvales</taxon>
        <taxon>Malvaceae</taxon>
        <taxon>Malvoideae</taxon>
        <taxon>Gossypium</taxon>
    </lineage>
</organism>
<evidence type="ECO:0000259" key="1">
    <source>
        <dbReference type="Pfam" id="PF00078"/>
    </source>
</evidence>
<dbReference type="InterPro" id="IPR043128">
    <property type="entry name" value="Rev_trsase/Diguanyl_cyclase"/>
</dbReference>
<feature type="domain" description="Tf2-1-like SH3-like" evidence="3">
    <location>
        <begin position="381"/>
        <end position="440"/>
    </location>
</feature>
<name>A0ABM3AU32_GOSHI</name>
<dbReference type="InterPro" id="IPR053134">
    <property type="entry name" value="RNA-dir_DNA_polymerase"/>
</dbReference>
<dbReference type="PANTHER" id="PTHR24559:SF447">
    <property type="entry name" value="RNA-DIRECTED DNA POLYMERASE HOMOLOG"/>
    <property type="match status" value="1"/>
</dbReference>
<dbReference type="Pfam" id="PF17921">
    <property type="entry name" value="Integrase_H2C2"/>
    <property type="match status" value="1"/>
</dbReference>
<dbReference type="Pfam" id="PF24626">
    <property type="entry name" value="SH3_Tf2-1"/>
    <property type="match status" value="1"/>
</dbReference>
<gene>
    <name evidence="5" type="primary">LOC121222052</name>
</gene>
<dbReference type="RefSeq" id="XP_040957872.1">
    <property type="nucleotide sequence ID" value="XM_041101938.1"/>
</dbReference>
<protein>
    <recommendedName>
        <fullName evidence="6">DNA/RNA polymerases superfamily protein</fullName>
    </recommendedName>
</protein>
<dbReference type="InterPro" id="IPR041588">
    <property type="entry name" value="Integrase_H2C2"/>
</dbReference>
<evidence type="ECO:0000259" key="2">
    <source>
        <dbReference type="Pfam" id="PF17921"/>
    </source>
</evidence>
<feature type="domain" description="Reverse transcriptase" evidence="1">
    <location>
        <begin position="118"/>
        <end position="205"/>
    </location>
</feature>
<evidence type="ECO:0000313" key="4">
    <source>
        <dbReference type="Proteomes" id="UP000818029"/>
    </source>
</evidence>
<reference evidence="4" key="1">
    <citation type="journal article" date="2020" name="Nat. Genet.">
        <title>Genomic diversifications of five Gossypium allopolyploid species and their impact on cotton improvement.</title>
        <authorList>
            <person name="Chen Z.J."/>
            <person name="Sreedasyam A."/>
            <person name="Ando A."/>
            <person name="Song Q."/>
            <person name="De Santiago L.M."/>
            <person name="Hulse-Kemp A.M."/>
            <person name="Ding M."/>
            <person name="Ye W."/>
            <person name="Kirkbride R.C."/>
            <person name="Jenkins J."/>
            <person name="Plott C."/>
            <person name="Lovell J."/>
            <person name="Lin Y.M."/>
            <person name="Vaughn R."/>
            <person name="Liu B."/>
            <person name="Simpson S."/>
            <person name="Scheffler B.E."/>
            <person name="Wen L."/>
            <person name="Saski C.A."/>
            <person name="Grover C.E."/>
            <person name="Hu G."/>
            <person name="Conover J.L."/>
            <person name="Carlson J.W."/>
            <person name="Shu S."/>
            <person name="Boston L.B."/>
            <person name="Williams M."/>
            <person name="Peterson D.G."/>
            <person name="McGee K."/>
            <person name="Jones D.C."/>
            <person name="Wendel J.F."/>
            <person name="Stelly D.M."/>
            <person name="Grimwood J."/>
            <person name="Schmutz J."/>
        </authorList>
    </citation>
    <scope>NUCLEOTIDE SEQUENCE [LARGE SCALE GENOMIC DNA]</scope>
    <source>
        <strain evidence="4">cv. TM-1</strain>
    </source>
</reference>
<dbReference type="PANTHER" id="PTHR24559">
    <property type="entry name" value="TRANSPOSON TY3-I GAG-POL POLYPROTEIN"/>
    <property type="match status" value="1"/>
</dbReference>
<dbReference type="CDD" id="cd01647">
    <property type="entry name" value="RT_LTR"/>
    <property type="match status" value="1"/>
</dbReference>
<feature type="domain" description="Integrase zinc-binding" evidence="2">
    <location>
        <begin position="290"/>
        <end position="345"/>
    </location>
</feature>
<keyword evidence="4" id="KW-1185">Reference proteome</keyword>
<dbReference type="GeneID" id="121222052"/>
<reference evidence="5" key="2">
    <citation type="submission" date="2025-08" db="UniProtKB">
        <authorList>
            <consortium name="RefSeq"/>
        </authorList>
    </citation>
    <scope>IDENTIFICATION</scope>
</reference>
<dbReference type="Pfam" id="PF00078">
    <property type="entry name" value="RVT_1"/>
    <property type="match status" value="1"/>
</dbReference>
<dbReference type="InterPro" id="IPR056924">
    <property type="entry name" value="SH3_Tf2-1"/>
</dbReference>
<dbReference type="Gene3D" id="3.30.70.270">
    <property type="match status" value="1"/>
</dbReference>
<evidence type="ECO:0008006" key="6">
    <source>
        <dbReference type="Google" id="ProtNLM"/>
    </source>
</evidence>
<sequence length="469" mass="54807">MANVIASMFTMYSHPYFALIDYGSTHSYIASSVLGNLGILVKDASSVVSGFVFPTDLMRLSFEEFNLILSTDWLVEHRVGLDCNSKRVTLKVGDGEEVVMVDERRDYLFNVISAMDSLWHYEFLVMPFSLTNALTAFMDLKNQVFQSYLDKFVVVFINDILVYSKIDDEHDEHLRVVFQTLREKELYAKLSNYEFCLSEIMFLGHMAKPRKEFIVYSGTPHTSLGCVLMKEGKIWRYYLYGERCSIYTDHKSLKILVELQVNPTWLNEIKNKQLLNESLIIQIYVPSDIDLRQSILQEAHSSPYAMHPSGNKMYRDLRELYWWPGLKHEVTEFVSHCLMCQKIKAEHQLPSGLLQLVKIPLQKRKSYADLKRKDIEFRVRDRVFLKVSPWKKVPKFGRKSKLSPRFIKPYQVLRHVGPIAYQLKLLLELEHIHDVFHMSMRRVRESESSDGVVTVSMLLFCEDSEYIVM</sequence>
<dbReference type="InterPro" id="IPR000477">
    <property type="entry name" value="RT_dom"/>
</dbReference>
<evidence type="ECO:0000259" key="3">
    <source>
        <dbReference type="Pfam" id="PF24626"/>
    </source>
</evidence>
<accession>A0ABM3AU32</accession>
<proteinExistence type="predicted"/>
<dbReference type="Gene3D" id="1.10.340.70">
    <property type="match status" value="1"/>
</dbReference>
<dbReference type="Pfam" id="PF08284">
    <property type="entry name" value="RVP_2"/>
    <property type="match status" value="1"/>
</dbReference>